<reference evidence="7" key="4">
    <citation type="journal article" date="2021" name="PeerJ">
        <title>Extensive microbial diversity within the chicken gut microbiome revealed by metagenomics and culture.</title>
        <authorList>
            <person name="Gilroy R."/>
            <person name="Ravi A."/>
            <person name="Getino M."/>
            <person name="Pursley I."/>
            <person name="Horton D.L."/>
            <person name="Alikhan N.F."/>
            <person name="Baker D."/>
            <person name="Gharbi K."/>
            <person name="Hall N."/>
            <person name="Watson M."/>
            <person name="Adriaenssens E.M."/>
            <person name="Foster-Nyarko E."/>
            <person name="Jarju S."/>
            <person name="Secka A."/>
            <person name="Antonio M."/>
            <person name="Oren A."/>
            <person name="Chaudhuri R.R."/>
            <person name="La Ragione R."/>
            <person name="Hildebrand F."/>
            <person name="Pallen M.J."/>
        </authorList>
    </citation>
    <scope>NUCLEOTIDE SEQUENCE</scope>
    <source>
        <strain evidence="7">CHK174-6876</strain>
    </source>
</reference>
<dbReference type="Pfam" id="PF00327">
    <property type="entry name" value="Ribosomal_L30"/>
    <property type="match status" value="1"/>
</dbReference>
<evidence type="ECO:0000313" key="11">
    <source>
        <dbReference type="Proteomes" id="UP000190935"/>
    </source>
</evidence>
<dbReference type="EMBL" id="LT630287">
    <property type="protein sequence ID" value="SFV41157.1"/>
    <property type="molecule type" value="Genomic_DNA"/>
</dbReference>
<reference evidence="7" key="5">
    <citation type="submission" date="2021-09" db="EMBL/GenBank/DDBJ databases">
        <authorList>
            <person name="Gilroy R."/>
        </authorList>
    </citation>
    <scope>NUCLEOTIDE SEQUENCE</scope>
    <source>
        <strain evidence="7">CHK174-6876</strain>
    </source>
</reference>
<proteinExistence type="inferred from homology"/>
<dbReference type="KEGG" id="laca:LAC1533_1736"/>
<evidence type="ECO:0000313" key="10">
    <source>
        <dbReference type="Proteomes" id="UP000051491"/>
    </source>
</evidence>
<dbReference type="PANTHER" id="PTHR15892">
    <property type="entry name" value="MITOCHONDRIAL RIBOSOMAL PROTEIN L30"/>
    <property type="match status" value="1"/>
</dbReference>
<dbReference type="OrthoDB" id="9812790at2"/>
<dbReference type="CDD" id="cd01658">
    <property type="entry name" value="Ribosomal_L30"/>
    <property type="match status" value="1"/>
</dbReference>
<evidence type="ECO:0000313" key="8">
    <source>
        <dbReference type="EMBL" id="KRN84484.1"/>
    </source>
</evidence>
<dbReference type="AlphaFoldDB" id="A0A0R2KDK0"/>
<comment type="subunit">
    <text evidence="2 5">Part of the 50S ribosomal subunit.</text>
</comment>
<reference evidence="9" key="3">
    <citation type="submission" date="2016-11" db="EMBL/GenBank/DDBJ databases">
        <authorList>
            <person name="Jaros S."/>
            <person name="Januszkiewicz K."/>
            <person name="Wedrychowicz H."/>
        </authorList>
    </citation>
    <scope>NUCLEOTIDE SEQUENCE [LARGE SCALE GENOMIC DNA]</scope>
    <source>
        <strain evidence="9">ACA-DC 1533</strain>
    </source>
</reference>
<dbReference type="GO" id="GO:0003735">
    <property type="term" value="F:structural constituent of ribosome"/>
    <property type="evidence" value="ECO:0007669"/>
    <property type="project" value="InterPro"/>
</dbReference>
<dbReference type="RefSeq" id="WP_010496729.1">
    <property type="nucleotide sequence ID" value="NZ_CP113926.1"/>
</dbReference>
<dbReference type="HAMAP" id="MF_01371_B">
    <property type="entry name" value="Ribosomal_uL30_B"/>
    <property type="match status" value="1"/>
</dbReference>
<dbReference type="EMBL" id="DYXG01000022">
    <property type="protein sequence ID" value="HJE96491.1"/>
    <property type="molecule type" value="Genomic_DNA"/>
</dbReference>
<sequence length="60" mass="6601">MANIKVTLIRSVIGRPQNQREIVKSLGLTKLHSSAIVPNNAAMRGAIRKINHLVDVQEAE</sequence>
<dbReference type="Proteomes" id="UP000190935">
    <property type="component" value="Chromosome I"/>
</dbReference>
<accession>A0A0R2KDK0</accession>
<dbReference type="Proteomes" id="UP000707535">
    <property type="component" value="Unassembled WGS sequence"/>
</dbReference>
<gene>
    <name evidence="5 7" type="primary">rpmD</name>
    <name evidence="8" type="ORF">IV43_GL001199</name>
    <name evidence="7" type="ORF">K8V00_02625</name>
    <name evidence="9" type="ORF">LAC1533_1736</name>
</gene>
<evidence type="ECO:0000259" key="6">
    <source>
        <dbReference type="Pfam" id="PF00327"/>
    </source>
</evidence>
<dbReference type="GO" id="GO:0006412">
    <property type="term" value="P:translation"/>
    <property type="evidence" value="ECO:0007669"/>
    <property type="project" value="UniProtKB-UniRule"/>
</dbReference>
<feature type="domain" description="Large ribosomal subunit protein uL30-like ferredoxin-like fold" evidence="6">
    <location>
        <begin position="4"/>
        <end position="54"/>
    </location>
</feature>
<dbReference type="Gene3D" id="3.30.1390.20">
    <property type="entry name" value="Ribosomal protein L30, ferredoxin-like fold domain"/>
    <property type="match status" value="1"/>
</dbReference>
<evidence type="ECO:0000256" key="1">
    <source>
        <dbReference type="ARBA" id="ARBA00007594"/>
    </source>
</evidence>
<dbReference type="NCBIfam" id="TIGR01308">
    <property type="entry name" value="rpmD_bact"/>
    <property type="match status" value="1"/>
</dbReference>
<dbReference type="InterPro" id="IPR036919">
    <property type="entry name" value="Ribo_uL30_ferredoxin-like_sf"/>
</dbReference>
<dbReference type="PANTHER" id="PTHR15892:SF2">
    <property type="entry name" value="LARGE RIBOSOMAL SUBUNIT PROTEIN UL30M"/>
    <property type="match status" value="1"/>
</dbReference>
<evidence type="ECO:0000313" key="7">
    <source>
        <dbReference type="EMBL" id="HJE96491.1"/>
    </source>
</evidence>
<reference evidence="8 10" key="1">
    <citation type="journal article" date="2015" name="Genome Announc.">
        <title>Expanding the biotechnology potential of lactobacilli through comparative genomics of 213 strains and associated genera.</title>
        <authorList>
            <person name="Sun Z."/>
            <person name="Harris H.M."/>
            <person name="McCann A."/>
            <person name="Guo C."/>
            <person name="Argimon S."/>
            <person name="Zhang W."/>
            <person name="Yang X."/>
            <person name="Jeffery I.B."/>
            <person name="Cooney J.C."/>
            <person name="Kagawa T.F."/>
            <person name="Liu W."/>
            <person name="Song Y."/>
            <person name="Salvetti E."/>
            <person name="Wrobel A."/>
            <person name="Rasinkangas P."/>
            <person name="Parkhill J."/>
            <person name="Rea M.C."/>
            <person name="O'Sullivan O."/>
            <person name="Ritari J."/>
            <person name="Douillard F.P."/>
            <person name="Paul Ross R."/>
            <person name="Yang R."/>
            <person name="Briner A.E."/>
            <person name="Felis G.E."/>
            <person name="de Vos W.M."/>
            <person name="Barrangou R."/>
            <person name="Klaenhammer T.R."/>
            <person name="Caufield P.W."/>
            <person name="Cui Y."/>
            <person name="Zhang H."/>
            <person name="O'Toole P.W."/>
        </authorList>
    </citation>
    <scope>NUCLEOTIDE SEQUENCE [LARGE SCALE GENOMIC DNA]</scope>
    <source>
        <strain evidence="8 10">DSM 15353</strain>
    </source>
</reference>
<dbReference type="EMBL" id="JQBK01000030">
    <property type="protein sequence ID" value="KRN84484.1"/>
    <property type="molecule type" value="Genomic_DNA"/>
</dbReference>
<evidence type="ECO:0000256" key="3">
    <source>
        <dbReference type="ARBA" id="ARBA00022980"/>
    </source>
</evidence>
<dbReference type="PATRIC" id="fig|89059.3.peg.1297"/>
<dbReference type="InterPro" id="IPR005996">
    <property type="entry name" value="Ribosomal_uL30_bac-type"/>
</dbReference>
<evidence type="ECO:0000256" key="5">
    <source>
        <dbReference type="HAMAP-Rule" id="MF_01371"/>
    </source>
</evidence>
<dbReference type="GO" id="GO:0022625">
    <property type="term" value="C:cytosolic large ribosomal subunit"/>
    <property type="evidence" value="ECO:0007669"/>
    <property type="project" value="TreeGrafter"/>
</dbReference>
<dbReference type="PIRSF" id="PIRSF002211">
    <property type="entry name" value="Ribosomal_L30_bac-type"/>
    <property type="match status" value="1"/>
</dbReference>
<name>A0A0R2KDK0_9LACO</name>
<dbReference type="SUPFAM" id="SSF55129">
    <property type="entry name" value="Ribosomal protein L30p/L7e"/>
    <property type="match status" value="1"/>
</dbReference>
<evidence type="ECO:0000256" key="4">
    <source>
        <dbReference type="ARBA" id="ARBA00023274"/>
    </source>
</evidence>
<dbReference type="GeneID" id="95349835"/>
<dbReference type="InterPro" id="IPR016082">
    <property type="entry name" value="Ribosomal_uL30_ferredoxin-like"/>
</dbReference>
<dbReference type="STRING" id="89059.LAC1533_1736"/>
<comment type="similarity">
    <text evidence="1 5">Belongs to the universal ribosomal protein uL30 family.</text>
</comment>
<keyword evidence="4 5" id="KW-0687">Ribonucleoprotein</keyword>
<evidence type="ECO:0000256" key="2">
    <source>
        <dbReference type="ARBA" id="ARBA00011838"/>
    </source>
</evidence>
<keyword evidence="3 5" id="KW-0689">Ribosomal protein</keyword>
<evidence type="ECO:0000313" key="9">
    <source>
        <dbReference type="EMBL" id="SFV41157.1"/>
    </source>
</evidence>
<dbReference type="Proteomes" id="UP000051491">
    <property type="component" value="Unassembled WGS sequence"/>
</dbReference>
<organism evidence="8 10">
    <name type="scientific">Ligilactobacillus acidipiscis</name>
    <dbReference type="NCBI Taxonomy" id="89059"/>
    <lineage>
        <taxon>Bacteria</taxon>
        <taxon>Bacillati</taxon>
        <taxon>Bacillota</taxon>
        <taxon>Bacilli</taxon>
        <taxon>Lactobacillales</taxon>
        <taxon>Lactobacillaceae</taxon>
        <taxon>Ligilactobacillus</taxon>
    </lineage>
</organism>
<protein>
    <recommendedName>
        <fullName evidence="5">Large ribosomal subunit protein uL30</fullName>
    </recommendedName>
</protein>
<reference evidence="11" key="2">
    <citation type="submission" date="2016-11" db="EMBL/GenBank/DDBJ databases">
        <authorList>
            <person name="Papadimitriou K."/>
        </authorList>
    </citation>
    <scope>NUCLEOTIDE SEQUENCE [LARGE SCALE GENOMIC DNA]</scope>
    <source>
        <strain evidence="11">ACA-DC 1533</strain>
    </source>
</reference>